<dbReference type="OrthoDB" id="5448633at2"/>
<proteinExistence type="predicted"/>
<keyword evidence="2" id="KW-1185">Reference proteome</keyword>
<evidence type="ECO:0000313" key="2">
    <source>
        <dbReference type="Proteomes" id="UP000092884"/>
    </source>
</evidence>
<name>A0A1B1U5P8_9HELI</name>
<accession>A0A1B1U5P8</accession>
<dbReference type="EMBL" id="CP016503">
    <property type="protein sequence ID" value="ANV98022.1"/>
    <property type="molecule type" value="Genomic_DNA"/>
</dbReference>
<dbReference type="Proteomes" id="UP000092884">
    <property type="component" value="Chromosome"/>
</dbReference>
<sequence>MGIVKHNIFLLDRDGDMLEYILAHSQDKIVALVCEKHKKILDLISQYPERILHIIDYNALLDIQSVECIDYSLIAKMKFAQIDIETMLHRIMLNNPLAKDIYHQHLSFFAQIFKQNQIDILVSAEANLASPNHHIPFALCCLLGIPCYSLEGYHYTAVALKNHNNRKENYATSQKNIPFVSQTICASAENIIYYTLKTSKEYQKMSIKRIIKNFALKLGGEMLSQFLVCLSRLNFKQDRLGIPYSYWDKLYYFFRYKQLKRYYDKHSVIPNLKEKYIYYSLHLEPEAAIIGQTILESQLTIIKMLSQALPNGWRLYVKEHPHQFMLNNEVSHYFINNLDFFKNISLYQEIKKLKNVELVSLKISSKELMQNAQAIATFGGTISLESAFDNIPAILFNPFESVYGVLDHTLHVTSYADLLTAIQKIQDGFLKDKKINIQKINPYLANPNDANFYDNLFATIKEHAKTIKPTGEKLW</sequence>
<dbReference type="STRING" id="222136.BBW65_04045"/>
<protein>
    <recommendedName>
        <fullName evidence="3">Capsule biosynthesis protein</fullName>
    </recommendedName>
</protein>
<gene>
    <name evidence="1" type="ORF">BBW65_04045</name>
</gene>
<dbReference type="AlphaFoldDB" id="A0A1B1U5P8"/>
<dbReference type="KEGG" id="het:BBW65_04045"/>
<reference evidence="2" key="1">
    <citation type="submission" date="2016-07" db="EMBL/GenBank/DDBJ databases">
        <authorList>
            <person name="Florea S."/>
            <person name="Webb J.S."/>
            <person name="Jaromczyk J."/>
            <person name="Schardl C.L."/>
        </authorList>
    </citation>
    <scope>NUCLEOTIDE SEQUENCE [LARGE SCALE GENOMIC DNA]</scope>
    <source>
        <strain evidence="2">MIT 01-6242</strain>
    </source>
</reference>
<evidence type="ECO:0008006" key="3">
    <source>
        <dbReference type="Google" id="ProtNLM"/>
    </source>
</evidence>
<organism evidence="1 2">
    <name type="scientific">Helicobacter enhydrae</name>
    <dbReference type="NCBI Taxonomy" id="222136"/>
    <lineage>
        <taxon>Bacteria</taxon>
        <taxon>Pseudomonadati</taxon>
        <taxon>Campylobacterota</taxon>
        <taxon>Epsilonproteobacteria</taxon>
        <taxon>Campylobacterales</taxon>
        <taxon>Helicobacteraceae</taxon>
        <taxon>Helicobacter</taxon>
    </lineage>
</organism>
<evidence type="ECO:0000313" key="1">
    <source>
        <dbReference type="EMBL" id="ANV98022.1"/>
    </source>
</evidence>